<proteinExistence type="predicted"/>
<organism evidence="2">
    <name type="scientific">Caenorhabditis brenneri</name>
    <name type="common">Nematode worm</name>
    <dbReference type="NCBI Taxonomy" id="135651"/>
    <lineage>
        <taxon>Eukaryota</taxon>
        <taxon>Metazoa</taxon>
        <taxon>Ecdysozoa</taxon>
        <taxon>Nematoda</taxon>
        <taxon>Chromadorea</taxon>
        <taxon>Rhabditida</taxon>
        <taxon>Rhabditina</taxon>
        <taxon>Rhabditomorpha</taxon>
        <taxon>Rhabditoidea</taxon>
        <taxon>Rhabditidae</taxon>
        <taxon>Peloderinae</taxon>
        <taxon>Caenorhabditis</taxon>
    </lineage>
</organism>
<accession>G0P107</accession>
<protein>
    <submittedName>
        <fullName evidence="1">Uncharacterized protein</fullName>
    </submittedName>
</protein>
<gene>
    <name evidence="1" type="ORF">CAEBREN_11629</name>
</gene>
<dbReference type="Proteomes" id="UP000008068">
    <property type="component" value="Unassembled WGS sequence"/>
</dbReference>
<name>G0P107_CAEBE</name>
<sequence length="35" mass="4020">MKKSCFNVTSTHNCFKLLASSFLVLTLSDELFHEK</sequence>
<reference evidence="2" key="1">
    <citation type="submission" date="2011-07" db="EMBL/GenBank/DDBJ databases">
        <authorList>
            <consortium name="Caenorhabditis brenneri Sequencing and Analysis Consortium"/>
            <person name="Wilson R.K."/>
        </authorList>
    </citation>
    <scope>NUCLEOTIDE SEQUENCE [LARGE SCALE GENOMIC DNA]</scope>
    <source>
        <strain evidence="2">PB2801</strain>
    </source>
</reference>
<keyword evidence="2" id="KW-1185">Reference proteome</keyword>
<dbReference type="InParanoid" id="G0P107"/>
<evidence type="ECO:0000313" key="1">
    <source>
        <dbReference type="EMBL" id="EGT42161.1"/>
    </source>
</evidence>
<dbReference type="EMBL" id="GL380006">
    <property type="protein sequence ID" value="EGT42161.1"/>
    <property type="molecule type" value="Genomic_DNA"/>
</dbReference>
<dbReference type="AlphaFoldDB" id="G0P107"/>
<dbReference type="HOGENOM" id="CLU_3368942_0_0_1"/>
<evidence type="ECO:0000313" key="2">
    <source>
        <dbReference type="Proteomes" id="UP000008068"/>
    </source>
</evidence>